<feature type="chain" id="PRO_5045286808" description="Transporter" evidence="1">
    <location>
        <begin position="24"/>
        <end position="281"/>
    </location>
</feature>
<dbReference type="Proteomes" id="UP001165488">
    <property type="component" value="Unassembled WGS sequence"/>
</dbReference>
<protein>
    <recommendedName>
        <fullName evidence="4">Transporter</fullName>
    </recommendedName>
</protein>
<keyword evidence="1" id="KW-0732">Signal</keyword>
<reference evidence="2" key="1">
    <citation type="submission" date="2022-03" db="EMBL/GenBank/DDBJ databases">
        <title>De novo assembled genomes of Belliella spp. (Cyclobacteriaceae) strains.</title>
        <authorList>
            <person name="Szabo A."/>
            <person name="Korponai K."/>
            <person name="Felfoldi T."/>
        </authorList>
    </citation>
    <scope>NUCLEOTIDE SEQUENCE</scope>
    <source>
        <strain evidence="2">DSM 107340</strain>
    </source>
</reference>
<name>A0ABS9UP34_9BACT</name>
<proteinExistence type="predicted"/>
<dbReference type="EMBL" id="JAKZGS010000006">
    <property type="protein sequence ID" value="MCH7398154.1"/>
    <property type="molecule type" value="Genomic_DNA"/>
</dbReference>
<sequence length="281" mass="32337">MLENRKFTILIFFFVVLSSTSFAQNPWQQDKGEFLLSPYLSHYSAAAFRNRDGDKIDFENQGKFVNYNPRIYFSLPLNGYKVNLFGSLPWFFNQYEDTNLRQQNRDLGDIELGARFHLGKVNMHYLMASVTTFIPAYNNNQLPYTGFGRFGVEGRLILSGNSPWIGESNNFHKIELGYRYFFPSDPGQIRLFSSKGIRIIDKFVLLGEIDAIFSFSNDSDFFENNLQLVSDFSVIKATANIGYEFTPKFSLYGGLFHDVLNRNSGIGSGFQIFSVIRFDKK</sequence>
<evidence type="ECO:0008006" key="4">
    <source>
        <dbReference type="Google" id="ProtNLM"/>
    </source>
</evidence>
<organism evidence="2 3">
    <name type="scientific">Belliella calami</name>
    <dbReference type="NCBI Taxonomy" id="2923436"/>
    <lineage>
        <taxon>Bacteria</taxon>
        <taxon>Pseudomonadati</taxon>
        <taxon>Bacteroidota</taxon>
        <taxon>Cytophagia</taxon>
        <taxon>Cytophagales</taxon>
        <taxon>Cyclobacteriaceae</taxon>
        <taxon>Belliella</taxon>
    </lineage>
</organism>
<keyword evidence="3" id="KW-1185">Reference proteome</keyword>
<comment type="caution">
    <text evidence="2">The sequence shown here is derived from an EMBL/GenBank/DDBJ whole genome shotgun (WGS) entry which is preliminary data.</text>
</comment>
<evidence type="ECO:0000313" key="3">
    <source>
        <dbReference type="Proteomes" id="UP001165488"/>
    </source>
</evidence>
<feature type="signal peptide" evidence="1">
    <location>
        <begin position="1"/>
        <end position="23"/>
    </location>
</feature>
<evidence type="ECO:0000256" key="1">
    <source>
        <dbReference type="SAM" id="SignalP"/>
    </source>
</evidence>
<evidence type="ECO:0000313" key="2">
    <source>
        <dbReference type="EMBL" id="MCH7398154.1"/>
    </source>
</evidence>
<gene>
    <name evidence="2" type="ORF">MM236_09150</name>
</gene>
<accession>A0ABS9UP34</accession>
<dbReference type="RefSeq" id="WP_241274669.1">
    <property type="nucleotide sequence ID" value="NZ_JAKZGS010000006.1"/>
</dbReference>